<keyword evidence="8" id="KW-1133">Transmembrane helix</keyword>
<proteinExistence type="inferred from homology"/>
<dbReference type="InterPro" id="IPR052905">
    <property type="entry name" value="LD-transpeptidase_YkuD-like"/>
</dbReference>
<name>A0A327X2K2_LARAB</name>
<dbReference type="Gene3D" id="2.40.440.10">
    <property type="entry name" value="L,D-transpeptidase catalytic domain-like"/>
    <property type="match status" value="1"/>
</dbReference>
<evidence type="ECO:0000256" key="4">
    <source>
        <dbReference type="ARBA" id="ARBA00022960"/>
    </source>
</evidence>
<evidence type="ECO:0000256" key="2">
    <source>
        <dbReference type="ARBA" id="ARBA00005992"/>
    </source>
</evidence>
<dbReference type="GO" id="GO:0016740">
    <property type="term" value="F:transferase activity"/>
    <property type="evidence" value="ECO:0007669"/>
    <property type="project" value="UniProtKB-KW"/>
</dbReference>
<keyword evidence="11" id="KW-1185">Reference proteome</keyword>
<dbReference type="GO" id="GO:0008360">
    <property type="term" value="P:regulation of cell shape"/>
    <property type="evidence" value="ECO:0007669"/>
    <property type="project" value="UniProtKB-UniRule"/>
</dbReference>
<keyword evidence="4 7" id="KW-0133">Cell shape</keyword>
<dbReference type="UniPathway" id="UPA00219"/>
<dbReference type="SUPFAM" id="SSF141523">
    <property type="entry name" value="L,D-transpeptidase catalytic domain-like"/>
    <property type="match status" value="1"/>
</dbReference>
<evidence type="ECO:0000313" key="11">
    <source>
        <dbReference type="Proteomes" id="UP000248790"/>
    </source>
</evidence>
<reference evidence="10 11" key="1">
    <citation type="submission" date="2018-06" db="EMBL/GenBank/DDBJ databases">
        <title>Genomic Encyclopedia of Archaeal and Bacterial Type Strains, Phase II (KMG-II): from individual species to whole genera.</title>
        <authorList>
            <person name="Goeker M."/>
        </authorList>
    </citation>
    <scope>NUCLEOTIDE SEQUENCE [LARGE SCALE GENOMIC DNA]</scope>
    <source>
        <strain evidence="10 11">DSM 21851</strain>
    </source>
</reference>
<dbReference type="OrthoDB" id="9778545at2"/>
<dbReference type="PROSITE" id="PS52029">
    <property type="entry name" value="LD_TPASE"/>
    <property type="match status" value="1"/>
</dbReference>
<dbReference type="InterPro" id="IPR005490">
    <property type="entry name" value="LD_TPept_cat_dom"/>
</dbReference>
<feature type="transmembrane region" description="Helical" evidence="8">
    <location>
        <begin position="6"/>
        <end position="24"/>
    </location>
</feature>
<dbReference type="GO" id="GO:0071555">
    <property type="term" value="P:cell wall organization"/>
    <property type="evidence" value="ECO:0007669"/>
    <property type="project" value="UniProtKB-UniRule"/>
</dbReference>
<dbReference type="RefSeq" id="WP_111627679.1">
    <property type="nucleotide sequence ID" value="NZ_QLMC01000002.1"/>
</dbReference>
<dbReference type="AlphaFoldDB" id="A0A327X2K2"/>
<dbReference type="InterPro" id="IPR038063">
    <property type="entry name" value="Transpep_catalytic_dom"/>
</dbReference>
<dbReference type="GO" id="GO:0004180">
    <property type="term" value="F:carboxypeptidase activity"/>
    <property type="evidence" value="ECO:0007669"/>
    <property type="project" value="UniProtKB-ARBA"/>
</dbReference>
<evidence type="ECO:0000256" key="1">
    <source>
        <dbReference type="ARBA" id="ARBA00004752"/>
    </source>
</evidence>
<dbReference type="GO" id="GO:0009252">
    <property type="term" value="P:peptidoglycan biosynthetic process"/>
    <property type="evidence" value="ECO:0007669"/>
    <property type="project" value="UniProtKB-UniPathway"/>
</dbReference>
<dbReference type="PANTHER" id="PTHR41533">
    <property type="entry name" value="L,D-TRANSPEPTIDASE HI_1667-RELATED"/>
    <property type="match status" value="1"/>
</dbReference>
<feature type="active site" description="Nucleophile" evidence="7">
    <location>
        <position position="328"/>
    </location>
</feature>
<keyword evidence="6 7" id="KW-0961">Cell wall biogenesis/degradation</keyword>
<keyword evidence="8" id="KW-0812">Transmembrane</keyword>
<keyword evidence="3" id="KW-0808">Transferase</keyword>
<organism evidence="10 11">
    <name type="scientific">Larkinella arboricola</name>
    <dbReference type="NCBI Taxonomy" id="643671"/>
    <lineage>
        <taxon>Bacteria</taxon>
        <taxon>Pseudomonadati</taxon>
        <taxon>Bacteroidota</taxon>
        <taxon>Cytophagia</taxon>
        <taxon>Cytophagales</taxon>
        <taxon>Spirosomataceae</taxon>
        <taxon>Larkinella</taxon>
    </lineage>
</organism>
<dbReference type="PANTHER" id="PTHR41533:SF2">
    <property type="entry name" value="BLR7131 PROTEIN"/>
    <property type="match status" value="1"/>
</dbReference>
<feature type="active site" description="Proton donor/acceptor" evidence="7">
    <location>
        <position position="308"/>
    </location>
</feature>
<comment type="pathway">
    <text evidence="1 7">Cell wall biogenesis; peptidoglycan biosynthesis.</text>
</comment>
<dbReference type="Proteomes" id="UP000248790">
    <property type="component" value="Unassembled WGS sequence"/>
</dbReference>
<evidence type="ECO:0000313" key="10">
    <source>
        <dbReference type="EMBL" id="RAJ99888.1"/>
    </source>
</evidence>
<evidence type="ECO:0000256" key="5">
    <source>
        <dbReference type="ARBA" id="ARBA00022984"/>
    </source>
</evidence>
<keyword evidence="5 7" id="KW-0573">Peptidoglycan synthesis</keyword>
<dbReference type="CDD" id="cd16913">
    <property type="entry name" value="YkuD_like"/>
    <property type="match status" value="1"/>
</dbReference>
<accession>A0A327X2K2</accession>
<comment type="caution">
    <text evidence="10">The sequence shown here is derived from an EMBL/GenBank/DDBJ whole genome shotgun (WGS) entry which is preliminary data.</text>
</comment>
<protein>
    <submittedName>
        <fullName evidence="10">L,D-transpeptidase-like protein</fullName>
    </submittedName>
</protein>
<dbReference type="EMBL" id="QLMC01000002">
    <property type="protein sequence ID" value="RAJ99888.1"/>
    <property type="molecule type" value="Genomic_DNA"/>
</dbReference>
<keyword evidence="8" id="KW-0472">Membrane</keyword>
<gene>
    <name evidence="10" type="ORF">LX87_01585</name>
</gene>
<comment type="similarity">
    <text evidence="2">Belongs to the YkuD family.</text>
</comment>
<sequence>MERRTIIILIASAVVVLFVGWFALKHFGLLNKNDVPAEGWNREQAEVVMRQLCRAADSVGIDTNRYSFQATDTKKEFGEKFTGLLLELRYGLKPSRITYNKLPEKIDTVWAISMLKKDEGRSALDSLKKTPIFGHYTTLVNHYTRLRKAGVYDTAKYVRQTLNFYRYLNRFEFDRFLVVNIPAAQLNIYDRSGKCLLPMDVIAGKKDTKTPFFTTYLTDIITYPYWNVPRGIGIKEILPKVQANIQYLDNQNMEVLDEKEQVVDPYLIDWASLSAENFPYRFRQASGCSNSLGLIKFNLTGPGAIYLHDTNARDLFDQTSDRWRSHGCMRVQKPVELANYLMEKPVLDEGFMNRCMVDQKPQTLKLPKPFPVFVVYNRVDVDEKGNLRGYNDVYGLDGGRPI</sequence>
<dbReference type="Pfam" id="PF03734">
    <property type="entry name" value="YkuD"/>
    <property type="match status" value="1"/>
</dbReference>
<evidence type="ECO:0000256" key="6">
    <source>
        <dbReference type="ARBA" id="ARBA00023316"/>
    </source>
</evidence>
<evidence type="ECO:0000256" key="8">
    <source>
        <dbReference type="SAM" id="Phobius"/>
    </source>
</evidence>
<evidence type="ECO:0000256" key="3">
    <source>
        <dbReference type="ARBA" id="ARBA00022679"/>
    </source>
</evidence>
<evidence type="ECO:0000256" key="7">
    <source>
        <dbReference type="PROSITE-ProRule" id="PRU01373"/>
    </source>
</evidence>
<evidence type="ECO:0000259" key="9">
    <source>
        <dbReference type="PROSITE" id="PS52029"/>
    </source>
</evidence>
<feature type="domain" description="L,D-TPase catalytic" evidence="9">
    <location>
        <begin position="175"/>
        <end position="356"/>
    </location>
</feature>